<organism evidence="1 2">
    <name type="scientific">Caerostris darwini</name>
    <dbReference type="NCBI Taxonomy" id="1538125"/>
    <lineage>
        <taxon>Eukaryota</taxon>
        <taxon>Metazoa</taxon>
        <taxon>Ecdysozoa</taxon>
        <taxon>Arthropoda</taxon>
        <taxon>Chelicerata</taxon>
        <taxon>Arachnida</taxon>
        <taxon>Araneae</taxon>
        <taxon>Araneomorphae</taxon>
        <taxon>Entelegynae</taxon>
        <taxon>Araneoidea</taxon>
        <taxon>Araneidae</taxon>
        <taxon>Caerostris</taxon>
    </lineage>
</organism>
<dbReference type="Proteomes" id="UP001054837">
    <property type="component" value="Unassembled WGS sequence"/>
</dbReference>
<proteinExistence type="predicted"/>
<evidence type="ECO:0000313" key="2">
    <source>
        <dbReference type="Proteomes" id="UP001054837"/>
    </source>
</evidence>
<dbReference type="EMBL" id="BPLQ01000748">
    <property type="protein sequence ID" value="GIX74537.1"/>
    <property type="molecule type" value="Genomic_DNA"/>
</dbReference>
<protein>
    <submittedName>
        <fullName evidence="1">Uncharacterized protein</fullName>
    </submittedName>
</protein>
<name>A0AAV4MQB3_9ARAC</name>
<gene>
    <name evidence="1" type="ORF">CDAR_458881</name>
</gene>
<comment type="caution">
    <text evidence="1">The sequence shown here is derived from an EMBL/GenBank/DDBJ whole genome shotgun (WGS) entry which is preliminary data.</text>
</comment>
<sequence length="102" mass="12186">MIPYVLETDEFSDYEDNINDKEVDNDVENNYADLIDNDMEESDEILIDEEMNSIRSRNRKRVRVIISSCKDELPQQIPFRRKKAKLNNDMWFNKQSSTEFST</sequence>
<reference evidence="1 2" key="1">
    <citation type="submission" date="2021-06" db="EMBL/GenBank/DDBJ databases">
        <title>Caerostris darwini draft genome.</title>
        <authorList>
            <person name="Kono N."/>
            <person name="Arakawa K."/>
        </authorList>
    </citation>
    <scope>NUCLEOTIDE SEQUENCE [LARGE SCALE GENOMIC DNA]</scope>
</reference>
<keyword evidence="2" id="KW-1185">Reference proteome</keyword>
<accession>A0AAV4MQB3</accession>
<dbReference type="AlphaFoldDB" id="A0AAV4MQB3"/>
<evidence type="ECO:0000313" key="1">
    <source>
        <dbReference type="EMBL" id="GIX74537.1"/>
    </source>
</evidence>